<proteinExistence type="predicted"/>
<keyword evidence="2" id="KW-1185">Reference proteome</keyword>
<comment type="caution">
    <text evidence="1">The sequence shown here is derived from an EMBL/GenBank/DDBJ whole genome shotgun (WGS) entry which is preliminary data.</text>
</comment>
<dbReference type="Proteomes" id="UP000789366">
    <property type="component" value="Unassembled WGS sequence"/>
</dbReference>
<accession>A0ACA9QCU6</accession>
<reference evidence="1" key="1">
    <citation type="submission" date="2021-06" db="EMBL/GenBank/DDBJ databases">
        <authorList>
            <person name="Kallberg Y."/>
            <person name="Tangrot J."/>
            <person name="Rosling A."/>
        </authorList>
    </citation>
    <scope>NUCLEOTIDE SEQUENCE</scope>
    <source>
        <strain evidence="1">28 12/20/2015</strain>
    </source>
</reference>
<dbReference type="EMBL" id="CAJVPW010040996">
    <property type="protein sequence ID" value="CAG8747367.1"/>
    <property type="molecule type" value="Genomic_DNA"/>
</dbReference>
<evidence type="ECO:0000313" key="2">
    <source>
        <dbReference type="Proteomes" id="UP000789366"/>
    </source>
</evidence>
<name>A0ACA9QCU6_9GLOM</name>
<feature type="non-terminal residue" evidence="1">
    <location>
        <position position="1"/>
    </location>
</feature>
<protein>
    <submittedName>
        <fullName evidence="1">12926_t:CDS:1</fullName>
    </submittedName>
</protein>
<gene>
    <name evidence="1" type="ORF">SPELUC_LOCUS14229</name>
</gene>
<sequence length="44" mass="4944">NTVLQKGFTSSSAISEAVIQENYKELSNSNDNKNNHSSDCNYEY</sequence>
<organism evidence="1 2">
    <name type="scientific">Cetraspora pellucida</name>
    <dbReference type="NCBI Taxonomy" id="1433469"/>
    <lineage>
        <taxon>Eukaryota</taxon>
        <taxon>Fungi</taxon>
        <taxon>Fungi incertae sedis</taxon>
        <taxon>Mucoromycota</taxon>
        <taxon>Glomeromycotina</taxon>
        <taxon>Glomeromycetes</taxon>
        <taxon>Diversisporales</taxon>
        <taxon>Gigasporaceae</taxon>
        <taxon>Cetraspora</taxon>
    </lineage>
</organism>
<evidence type="ECO:0000313" key="1">
    <source>
        <dbReference type="EMBL" id="CAG8747367.1"/>
    </source>
</evidence>